<dbReference type="RefSeq" id="WP_209893426.1">
    <property type="nucleotide sequence ID" value="NZ_JAGGMR010000001.1"/>
</dbReference>
<reference evidence="4 5" key="1">
    <citation type="submission" date="2021-03" db="EMBL/GenBank/DDBJ databases">
        <title>Sequencing the genomes of 1000 actinobacteria strains.</title>
        <authorList>
            <person name="Klenk H.-P."/>
        </authorList>
    </citation>
    <scope>NUCLEOTIDE SEQUENCE [LARGE SCALE GENOMIC DNA]</scope>
    <source>
        <strain evidence="4 5">DSM 45516</strain>
    </source>
</reference>
<accession>A0ABS4QIV3</accession>
<dbReference type="CDD" id="cd08953">
    <property type="entry name" value="KR_2_SDR_x"/>
    <property type="match status" value="1"/>
</dbReference>
<dbReference type="InterPro" id="IPR049900">
    <property type="entry name" value="PKS_mFAS_DH"/>
</dbReference>
<feature type="region of interest" description="N-terminal hotdog fold" evidence="2">
    <location>
        <begin position="455"/>
        <end position="576"/>
    </location>
</feature>
<dbReference type="InterPro" id="IPR036291">
    <property type="entry name" value="NAD(P)-bd_dom_sf"/>
</dbReference>
<protein>
    <submittedName>
        <fullName evidence="4">NAD(P)-dependent dehydrogenase (Short-subunit alcohol dehydrogenase family)</fullName>
    </submittedName>
</protein>
<dbReference type="InterPro" id="IPR013968">
    <property type="entry name" value="PKS_KR"/>
</dbReference>
<dbReference type="InterPro" id="IPR049552">
    <property type="entry name" value="PKS_DH_N"/>
</dbReference>
<comment type="caution">
    <text evidence="4">The sequence shown here is derived from an EMBL/GenBank/DDBJ whole genome shotgun (WGS) entry which is preliminary data.</text>
</comment>
<dbReference type="Pfam" id="PF08659">
    <property type="entry name" value="KR"/>
    <property type="match status" value="1"/>
</dbReference>
<evidence type="ECO:0000313" key="5">
    <source>
        <dbReference type="Proteomes" id="UP001519325"/>
    </source>
</evidence>
<evidence type="ECO:0000256" key="1">
    <source>
        <dbReference type="ARBA" id="ARBA00022679"/>
    </source>
</evidence>
<dbReference type="Gene3D" id="3.40.50.720">
    <property type="entry name" value="NAD(P)-binding Rossmann-like Domain"/>
    <property type="match status" value="1"/>
</dbReference>
<name>A0ABS4QIV3_9NOCA</name>
<gene>
    <name evidence="4" type="ORF">BJ987_004491</name>
</gene>
<dbReference type="InterPro" id="IPR050091">
    <property type="entry name" value="PKS_NRPS_Biosynth_Enz"/>
</dbReference>
<feature type="region of interest" description="C-terminal hotdog fold" evidence="2">
    <location>
        <begin position="587"/>
        <end position="729"/>
    </location>
</feature>
<dbReference type="InterPro" id="IPR057326">
    <property type="entry name" value="KR_dom"/>
</dbReference>
<dbReference type="SUPFAM" id="SSF51735">
    <property type="entry name" value="NAD(P)-binding Rossmann-fold domains"/>
    <property type="match status" value="2"/>
</dbReference>
<sequence length="734" mass="77147">MITDGGGDIAQRLAGFLIRHGVRAEVVDDVPAGARAVVFLGGLRDIDSPLDAIAINREAFSAAKAFAASDDAAAGLFVTVQDTGADFGRSGRQGVRAWSGGLAGLARTVAREWPEVAVKAIDCERGDRTAEELAEVLGRELLLGGAALDVGLHANGIRTTLTTQPAPPLPAADRSRLGIGTESVLVVTGGGRGITAECCLALARLARPRLVLLGRSPLTPEPELATTAHDQPALVQAILNEARRRGEPAPGPATARAHARSILAGRELRRTLAALAEAGAPTQYLSLDVRDSAALDSALAAVRARWGKITGIVHGAGVVVDKVIADKSTEDFGAVFDTKVVGLRALLAATADDPIDLMCVFGSVAGQYGNAGQSDYAMANEVLSQVVAVEKARRPGLRAHAVCWGPWAGGMVGADLAAHMRARGVVLIPPAAGASALLTEIAQGGSDERVVICAGDDFGRLTTQPARKLVWQVVLSSRTHPELWDHQIEGTPIVPVVSALEWFTAVGADRFPDRDQLTLRNLQVLRTLALPDFAEHTQDLRITMCPGEQPDSPAAVEVAGMDGRPRYRAILEARTSGAVPRWRTPDFTGSGPTPLYDGELLFHGPRFQSLCAVEGIGPQGAAAAVTRATALGWSDEQRSIDPAALDGALQLAVLWAADTVGFATLPMSVDRVHVYRQGQPQVPARCIVRAGAIGRDHATCDAALVDSSGSAYVELLGISLIRRPERTNPARFQR</sequence>
<dbReference type="PANTHER" id="PTHR43775">
    <property type="entry name" value="FATTY ACID SYNTHASE"/>
    <property type="match status" value="1"/>
</dbReference>
<dbReference type="PANTHER" id="PTHR43775:SF51">
    <property type="entry name" value="INACTIVE PHENOLPHTHIOCEROL SYNTHESIS POLYKETIDE SYNTHASE TYPE I PKS1-RELATED"/>
    <property type="match status" value="1"/>
</dbReference>
<dbReference type="InterPro" id="IPR042104">
    <property type="entry name" value="PKS_dehydratase_sf"/>
</dbReference>
<keyword evidence="1" id="KW-0808">Transferase</keyword>
<dbReference type="Gene3D" id="3.10.129.110">
    <property type="entry name" value="Polyketide synthase dehydratase"/>
    <property type="match status" value="1"/>
</dbReference>
<organism evidence="4 5">
    <name type="scientific">Nocardia goodfellowii</name>
    <dbReference type="NCBI Taxonomy" id="882446"/>
    <lineage>
        <taxon>Bacteria</taxon>
        <taxon>Bacillati</taxon>
        <taxon>Actinomycetota</taxon>
        <taxon>Actinomycetes</taxon>
        <taxon>Mycobacteriales</taxon>
        <taxon>Nocardiaceae</taxon>
        <taxon>Nocardia</taxon>
    </lineage>
</organism>
<feature type="active site" description="Proton acceptor; for dehydratase activity" evidence="2">
    <location>
        <position position="486"/>
    </location>
</feature>
<keyword evidence="5" id="KW-1185">Reference proteome</keyword>
<evidence type="ECO:0000313" key="4">
    <source>
        <dbReference type="EMBL" id="MBP2191590.1"/>
    </source>
</evidence>
<dbReference type="Proteomes" id="UP001519325">
    <property type="component" value="Unassembled WGS sequence"/>
</dbReference>
<feature type="domain" description="PKS/mFAS DH" evidence="3">
    <location>
        <begin position="455"/>
        <end position="729"/>
    </location>
</feature>
<dbReference type="InterPro" id="IPR049551">
    <property type="entry name" value="PKS_DH_C"/>
</dbReference>
<evidence type="ECO:0000256" key="2">
    <source>
        <dbReference type="PROSITE-ProRule" id="PRU01363"/>
    </source>
</evidence>
<proteinExistence type="predicted"/>
<dbReference type="Pfam" id="PF14765">
    <property type="entry name" value="PS-DH"/>
    <property type="match status" value="1"/>
</dbReference>
<feature type="active site" description="Proton donor; for dehydratase activity" evidence="2">
    <location>
        <position position="646"/>
    </location>
</feature>
<dbReference type="PROSITE" id="PS52019">
    <property type="entry name" value="PKS_MFAS_DH"/>
    <property type="match status" value="1"/>
</dbReference>
<evidence type="ECO:0000259" key="3">
    <source>
        <dbReference type="PROSITE" id="PS52019"/>
    </source>
</evidence>
<dbReference type="EMBL" id="JAGGMR010000001">
    <property type="protein sequence ID" value="MBP2191590.1"/>
    <property type="molecule type" value="Genomic_DNA"/>
</dbReference>
<dbReference type="Pfam" id="PF21089">
    <property type="entry name" value="PKS_DH_N"/>
    <property type="match status" value="1"/>
</dbReference>
<dbReference type="SMART" id="SM00822">
    <property type="entry name" value="PKS_KR"/>
    <property type="match status" value="1"/>
</dbReference>